<gene>
    <name evidence="1" type="ordered locus">cce_2867</name>
</gene>
<evidence type="ECO:0000313" key="2">
    <source>
        <dbReference type="Proteomes" id="UP000001203"/>
    </source>
</evidence>
<protein>
    <submittedName>
        <fullName evidence="1">Uncharacterized protein</fullName>
    </submittedName>
</protein>
<accession>B1WV18</accession>
<dbReference type="EMBL" id="CP000806">
    <property type="protein sequence ID" value="ACB52215.1"/>
    <property type="molecule type" value="Genomic_DNA"/>
</dbReference>
<proteinExistence type="predicted"/>
<dbReference type="HOGENOM" id="CLU_1755218_0_0_3"/>
<dbReference type="AlphaFoldDB" id="B1WV18"/>
<name>B1WV18_CROS5</name>
<dbReference type="eggNOG" id="ENOG502ZR9C">
    <property type="taxonomic scope" value="Bacteria"/>
</dbReference>
<keyword evidence="2" id="KW-1185">Reference proteome</keyword>
<evidence type="ECO:0000313" key="1">
    <source>
        <dbReference type="EMBL" id="ACB52215.1"/>
    </source>
</evidence>
<sequence length="152" mass="17677">MRRRLNMNASEKAQGLEISTKIASIVHLFKTHFPDAKADLRPWNNDPDTLEGVDPNSIDIGFHLPGWSPRFQGRSILVQIRFHKDPVDKTQKLIGVEITTFNHQGQAWRLSTVENWQLEGNYQPATDIAEKFKCFCRQVFELFDHNNRRFSL</sequence>
<dbReference type="Proteomes" id="UP000001203">
    <property type="component" value="Chromosome circular"/>
</dbReference>
<organism evidence="1 2">
    <name type="scientific">Crocosphaera subtropica (strain ATCC 51142 / BH68)</name>
    <name type="common">Cyanothece sp. (strain ATCC 51142)</name>
    <dbReference type="NCBI Taxonomy" id="43989"/>
    <lineage>
        <taxon>Bacteria</taxon>
        <taxon>Bacillati</taxon>
        <taxon>Cyanobacteriota</taxon>
        <taxon>Cyanophyceae</taxon>
        <taxon>Oscillatoriophycideae</taxon>
        <taxon>Chroococcales</taxon>
        <taxon>Aphanothecaceae</taxon>
        <taxon>Crocosphaera</taxon>
        <taxon>Crocosphaera subtropica</taxon>
    </lineage>
</organism>
<dbReference type="STRING" id="43989.cce_2867"/>
<dbReference type="KEGG" id="cyt:cce_2867"/>
<reference evidence="1 2" key="1">
    <citation type="journal article" date="2008" name="Proc. Natl. Acad. Sci. U.S.A.">
        <title>The genome of Cyanothece 51142, a unicellular diazotrophic cyanobacterium important in the marine nitrogen cycle.</title>
        <authorList>
            <person name="Welsh E.A."/>
            <person name="Liberton M."/>
            <person name="Stoeckel J."/>
            <person name="Loh T."/>
            <person name="Elvitigala T."/>
            <person name="Wang C."/>
            <person name="Wollam A."/>
            <person name="Fulton R.S."/>
            <person name="Clifton S.W."/>
            <person name="Jacobs J.M."/>
            <person name="Aurora R."/>
            <person name="Ghosh B.K."/>
            <person name="Sherman L.A."/>
            <person name="Smith R.D."/>
            <person name="Wilson R.K."/>
            <person name="Pakrasi H.B."/>
        </authorList>
    </citation>
    <scope>NUCLEOTIDE SEQUENCE [LARGE SCALE GENOMIC DNA]</scope>
    <source>
        <strain evidence="2">ATCC 51142 / BH68</strain>
    </source>
</reference>